<reference evidence="1" key="3">
    <citation type="submission" date="2025-09" db="UniProtKB">
        <authorList>
            <consortium name="Ensembl"/>
        </authorList>
    </citation>
    <scope>IDENTIFICATION</scope>
</reference>
<organism evidence="1 2">
    <name type="scientific">Gopherus evgoodei</name>
    <name type="common">Goodes thornscrub tortoise</name>
    <dbReference type="NCBI Taxonomy" id="1825980"/>
    <lineage>
        <taxon>Eukaryota</taxon>
        <taxon>Metazoa</taxon>
        <taxon>Chordata</taxon>
        <taxon>Craniata</taxon>
        <taxon>Vertebrata</taxon>
        <taxon>Euteleostomi</taxon>
        <taxon>Archelosauria</taxon>
        <taxon>Testudinata</taxon>
        <taxon>Testudines</taxon>
        <taxon>Cryptodira</taxon>
        <taxon>Durocryptodira</taxon>
        <taxon>Testudinoidea</taxon>
        <taxon>Testudinidae</taxon>
        <taxon>Gopherus</taxon>
    </lineage>
</organism>
<reference evidence="1" key="2">
    <citation type="submission" date="2025-08" db="UniProtKB">
        <authorList>
            <consortium name="Ensembl"/>
        </authorList>
    </citation>
    <scope>IDENTIFICATION</scope>
</reference>
<dbReference type="AlphaFoldDB" id="A0A8C4WK45"/>
<name>A0A8C4WK45_9SAUR</name>
<reference evidence="1" key="1">
    <citation type="submission" date="2019-06" db="EMBL/GenBank/DDBJ databases">
        <title>G10K-VGP Goodes thornscrub tortoise genome, primary haplotype.</title>
        <authorList>
            <person name="Murphy B."/>
            <person name="Edwards T."/>
            <person name="Rhie A."/>
            <person name="Koren S."/>
            <person name="Phillippy A."/>
            <person name="Fedrigo O."/>
            <person name="Haase B."/>
            <person name="Mountcastle J."/>
            <person name="Lewin H."/>
            <person name="Damas J."/>
            <person name="Howe K."/>
            <person name="Formenti G."/>
            <person name="Myers G."/>
            <person name="Durbin R."/>
            <person name="Jarvis E.D."/>
        </authorList>
    </citation>
    <scope>NUCLEOTIDE SEQUENCE [LARGE SCALE GENOMIC DNA]</scope>
</reference>
<proteinExistence type="predicted"/>
<evidence type="ECO:0000313" key="2">
    <source>
        <dbReference type="Proteomes" id="UP000694390"/>
    </source>
</evidence>
<evidence type="ECO:0000313" key="1">
    <source>
        <dbReference type="Ensembl" id="ENSGEVP00005017335.1"/>
    </source>
</evidence>
<keyword evidence="2" id="KW-1185">Reference proteome</keyword>
<dbReference type="Ensembl" id="ENSGEVT00005018215.1">
    <property type="protein sequence ID" value="ENSGEVP00005017335.1"/>
    <property type="gene ID" value="ENSGEVG00005012287.1"/>
</dbReference>
<accession>A0A8C4WK45</accession>
<protein>
    <submittedName>
        <fullName evidence="1">Uncharacterized protein</fullName>
    </submittedName>
</protein>
<dbReference type="Proteomes" id="UP000694390">
    <property type="component" value="Chromosome 9"/>
</dbReference>
<sequence>MLLSENTSCDSRKVPSLMADRTPSMSLRSTKICKTSETRFNIPDISTVKENKQQRKNFQTSSQTQLAPPSPALIQYCDTLYPKMTSWHTRIYHGNMIMICFVQSMPCKVSF</sequence>